<accession>H2C9V9</accession>
<dbReference type="AlphaFoldDB" id="H2C9V9"/>
<evidence type="ECO:0000313" key="2">
    <source>
        <dbReference type="Proteomes" id="UP000003980"/>
    </source>
</evidence>
<keyword evidence="2" id="KW-1185">Reference proteome</keyword>
<dbReference type="STRING" id="671065.MetMK1DRAFT_00033840"/>
<sequence>MVNCPLGHKLSSNLNGALNIRKSTNVAMKKPISFLVDQNRVA</sequence>
<reference evidence="1 2" key="1">
    <citation type="submission" date="2012-01" db="EMBL/GenBank/DDBJ databases">
        <title>Improved High-Quality Draft sequence of Metallosphaera yellowstonensis MK1.</title>
        <authorList>
            <consortium name="US DOE Joint Genome Institute"/>
            <person name="Lucas S."/>
            <person name="Han J."/>
            <person name="Cheng J.-F."/>
            <person name="Goodwin L."/>
            <person name="Pitluck S."/>
            <person name="Peters L."/>
            <person name="Teshima H."/>
            <person name="Detter J.C."/>
            <person name="Han C."/>
            <person name="Tapia R."/>
            <person name="Land M."/>
            <person name="Hauser L."/>
            <person name="Kyrpides N."/>
            <person name="Kozubal M."/>
            <person name="Macur R.E."/>
            <person name="Jay Z."/>
            <person name="Inskeep W."/>
            <person name="Woyke T."/>
        </authorList>
    </citation>
    <scope>NUCLEOTIDE SEQUENCE [LARGE SCALE GENOMIC DNA]</scope>
    <source>
        <strain evidence="1 2">MK1</strain>
    </source>
</reference>
<gene>
    <name evidence="1" type="ORF">MetMK1DRAFT_00033840</name>
</gene>
<dbReference type="Proteomes" id="UP000003980">
    <property type="component" value="Unassembled WGS sequence"/>
</dbReference>
<name>H2C9V9_9CREN</name>
<dbReference type="EMBL" id="JH597770">
    <property type="protein sequence ID" value="EHP68935.1"/>
    <property type="molecule type" value="Genomic_DNA"/>
</dbReference>
<dbReference type="RefSeq" id="WP_009075864.1">
    <property type="nucleotide sequence ID" value="NZ_JH597770.1"/>
</dbReference>
<dbReference type="HOGENOM" id="CLU_3245433_0_0_2"/>
<proteinExistence type="predicted"/>
<evidence type="ECO:0000313" key="1">
    <source>
        <dbReference type="EMBL" id="EHP68935.1"/>
    </source>
</evidence>
<organism evidence="1 2">
    <name type="scientific">Metallosphaera yellowstonensis MK1</name>
    <dbReference type="NCBI Taxonomy" id="671065"/>
    <lineage>
        <taxon>Archaea</taxon>
        <taxon>Thermoproteota</taxon>
        <taxon>Thermoprotei</taxon>
        <taxon>Sulfolobales</taxon>
        <taxon>Sulfolobaceae</taxon>
        <taxon>Metallosphaera</taxon>
    </lineage>
</organism>
<protein>
    <submittedName>
        <fullName evidence="1">Uncharacterized protein</fullName>
    </submittedName>
</protein>